<name>A0A1Y1U9M3_9TREE</name>
<comment type="caution">
    <text evidence="2">The sequence shown here is derived from an EMBL/GenBank/DDBJ whole genome shotgun (WGS) entry which is preliminary data.</text>
</comment>
<proteinExistence type="predicted"/>
<evidence type="ECO:0000256" key="1">
    <source>
        <dbReference type="SAM" id="MobiDB-lite"/>
    </source>
</evidence>
<sequence length="167" mass="18468">MQVNNQVLSLTGSLLADPTRPPPPPAPVAPLRAVSPSPSPSPEPPTKVARVQRTETQRTDGRQKTNGGAQRKQPTASTDQANEADQVDDRFLSQRELKKKRKEEEKRKRDERKARKEERVLEEVAEAGDEEMVGMSGVLNEENVGSKRKGGETGGEAAERKKTKYRS</sequence>
<keyword evidence="3" id="KW-1185">Reference proteome</keyword>
<feature type="compositionally biased region" description="Polar residues" evidence="1">
    <location>
        <begin position="64"/>
        <end position="83"/>
    </location>
</feature>
<dbReference type="EMBL" id="NBSH01000013">
    <property type="protein sequence ID" value="ORX34733.1"/>
    <property type="molecule type" value="Genomic_DNA"/>
</dbReference>
<feature type="compositionally biased region" description="Acidic residues" evidence="1">
    <location>
        <begin position="123"/>
        <end position="132"/>
    </location>
</feature>
<feature type="compositionally biased region" description="Basic and acidic residues" evidence="1">
    <location>
        <begin position="87"/>
        <end position="122"/>
    </location>
</feature>
<dbReference type="InParanoid" id="A0A1Y1U9M3"/>
<dbReference type="AlphaFoldDB" id="A0A1Y1U9M3"/>
<dbReference type="GeneID" id="33553792"/>
<feature type="compositionally biased region" description="Basic and acidic residues" evidence="1">
    <location>
        <begin position="52"/>
        <end position="63"/>
    </location>
</feature>
<reference evidence="2 3" key="1">
    <citation type="submission" date="2017-03" db="EMBL/GenBank/DDBJ databases">
        <title>Widespread Adenine N6-methylation of Active Genes in Fungi.</title>
        <authorList>
            <consortium name="DOE Joint Genome Institute"/>
            <person name="Mondo S.J."/>
            <person name="Dannebaum R.O."/>
            <person name="Kuo R.C."/>
            <person name="Louie K.B."/>
            <person name="Bewick A.J."/>
            <person name="Labutti K."/>
            <person name="Haridas S."/>
            <person name="Kuo A."/>
            <person name="Salamov A."/>
            <person name="Ahrendt S.R."/>
            <person name="Lau R."/>
            <person name="Bowen B.P."/>
            <person name="Lipzen A."/>
            <person name="Sullivan W."/>
            <person name="Andreopoulos W.B."/>
            <person name="Clum A."/>
            <person name="Lindquist E."/>
            <person name="Daum C."/>
            <person name="Northen T.R."/>
            <person name="Ramamoorthy G."/>
            <person name="Schmitz R.J."/>
            <person name="Gryganskyi A."/>
            <person name="Culley D."/>
            <person name="Magnuson J."/>
            <person name="James T.Y."/>
            <person name="O'Malley M.A."/>
            <person name="Stajich J.E."/>
            <person name="Spatafora J.W."/>
            <person name="Visel A."/>
            <person name="Grigoriev I.V."/>
        </authorList>
    </citation>
    <scope>NUCLEOTIDE SEQUENCE [LARGE SCALE GENOMIC DNA]</scope>
    <source>
        <strain evidence="2 3">NRRL Y-17943</strain>
    </source>
</reference>
<dbReference type="STRING" id="4999.A0A1Y1U9M3"/>
<organism evidence="2 3">
    <name type="scientific">Kockovaella imperatae</name>
    <dbReference type="NCBI Taxonomy" id="4999"/>
    <lineage>
        <taxon>Eukaryota</taxon>
        <taxon>Fungi</taxon>
        <taxon>Dikarya</taxon>
        <taxon>Basidiomycota</taxon>
        <taxon>Agaricomycotina</taxon>
        <taxon>Tremellomycetes</taxon>
        <taxon>Tremellales</taxon>
        <taxon>Cuniculitremaceae</taxon>
        <taxon>Kockovaella</taxon>
    </lineage>
</organism>
<accession>A0A1Y1U9M3</accession>
<evidence type="ECO:0000313" key="2">
    <source>
        <dbReference type="EMBL" id="ORX34733.1"/>
    </source>
</evidence>
<feature type="compositionally biased region" description="Pro residues" evidence="1">
    <location>
        <begin position="19"/>
        <end position="28"/>
    </location>
</feature>
<protein>
    <submittedName>
        <fullName evidence="2">Uncharacterized protein</fullName>
    </submittedName>
</protein>
<gene>
    <name evidence="2" type="ORF">BD324DRAFT_130386</name>
</gene>
<dbReference type="RefSeq" id="XP_021868975.1">
    <property type="nucleotide sequence ID" value="XM_022011984.1"/>
</dbReference>
<feature type="compositionally biased region" description="Polar residues" evidence="1">
    <location>
        <begin position="1"/>
        <end position="12"/>
    </location>
</feature>
<dbReference type="Proteomes" id="UP000193218">
    <property type="component" value="Unassembled WGS sequence"/>
</dbReference>
<evidence type="ECO:0000313" key="3">
    <source>
        <dbReference type="Proteomes" id="UP000193218"/>
    </source>
</evidence>
<feature type="region of interest" description="Disordered" evidence="1">
    <location>
        <begin position="1"/>
        <end position="167"/>
    </location>
</feature>